<keyword evidence="2" id="KW-1133">Transmembrane helix</keyword>
<evidence type="ECO:0000256" key="1">
    <source>
        <dbReference type="SAM" id="Coils"/>
    </source>
</evidence>
<keyword evidence="1" id="KW-0175">Coiled coil</keyword>
<feature type="transmembrane region" description="Helical" evidence="2">
    <location>
        <begin position="6"/>
        <end position="29"/>
    </location>
</feature>
<dbReference type="EMBL" id="CP126084">
    <property type="protein sequence ID" value="WHX50540.1"/>
    <property type="molecule type" value="Genomic_DNA"/>
</dbReference>
<gene>
    <name evidence="3" type="ORF">QNH46_07810</name>
</gene>
<name>A0AA95ICV2_9BACL</name>
<dbReference type="Proteomes" id="UP001177943">
    <property type="component" value="Chromosome"/>
</dbReference>
<dbReference type="KEGG" id="pwn:QNH46_07810"/>
<sequence length="238" mass="28185">MSTIYVVLKVLKYVIMYIPAVFGVHTWLYSKSPKYYFFFVRLFSKWRDTTWNVNVEFRLNELGDSYKKLEDVLKFKYKNSSKYSRPVNMTNKKMYDVDIFKVLVQDDFQDGQFSRNIMFLNISQLNVTLNKAEEKLRELRELFNDIERALRPNTVSYNLDVHFSKGKNPFYGLMVQRLGKNNITHFECFFPISAIVPRSKDGGPGSNHQVRVFKDKLTINETSFDIIEETARRALLFK</sequence>
<proteinExistence type="predicted"/>
<dbReference type="AlphaFoldDB" id="A0AA95ICV2"/>
<accession>A0AA95ICV2</accession>
<keyword evidence="2" id="KW-0812">Transmembrane</keyword>
<feature type="coiled-coil region" evidence="1">
    <location>
        <begin position="122"/>
        <end position="149"/>
    </location>
</feature>
<keyword evidence="2" id="KW-0472">Membrane</keyword>
<reference evidence="3" key="1">
    <citation type="submission" date="2023-05" db="EMBL/GenBank/DDBJ databases">
        <title>Comparative genomics of Bacillaceae isolates and their secondary metabolite potential.</title>
        <authorList>
            <person name="Song L."/>
            <person name="Nielsen L.J."/>
            <person name="Mohite O."/>
            <person name="Xu X."/>
            <person name="Weber T."/>
            <person name="Kovacs A.T."/>
        </authorList>
    </citation>
    <scope>NUCLEOTIDE SEQUENCE</scope>
    <source>
        <strain evidence="3">B2_4</strain>
    </source>
</reference>
<organism evidence="3 4">
    <name type="scientific">Paenibacillus woosongensis</name>
    <dbReference type="NCBI Taxonomy" id="307580"/>
    <lineage>
        <taxon>Bacteria</taxon>
        <taxon>Bacillati</taxon>
        <taxon>Bacillota</taxon>
        <taxon>Bacilli</taxon>
        <taxon>Bacillales</taxon>
        <taxon>Paenibacillaceae</taxon>
        <taxon>Paenibacillus</taxon>
    </lineage>
</organism>
<evidence type="ECO:0000313" key="4">
    <source>
        <dbReference type="Proteomes" id="UP001177943"/>
    </source>
</evidence>
<evidence type="ECO:0000256" key="2">
    <source>
        <dbReference type="SAM" id="Phobius"/>
    </source>
</evidence>
<dbReference type="RefSeq" id="WP_283927601.1">
    <property type="nucleotide sequence ID" value="NZ_CP126084.1"/>
</dbReference>
<evidence type="ECO:0000313" key="3">
    <source>
        <dbReference type="EMBL" id="WHX50540.1"/>
    </source>
</evidence>
<protein>
    <submittedName>
        <fullName evidence="3">Uncharacterized protein</fullName>
    </submittedName>
</protein>